<evidence type="ECO:0000313" key="3">
    <source>
        <dbReference type="EMBL" id="THG32021.1"/>
    </source>
</evidence>
<proteinExistence type="predicted"/>
<sequence>MDADLPAEPSPPGAATARRGLRRGAAVGLLVGLVAGIAIGGVLGSLATESSLRPYIAVAQSQLARCQETVQHETNLVSDLLEVVGSLNAGMDATAAVAKATADSRLIEADGCASR</sequence>
<evidence type="ECO:0000256" key="1">
    <source>
        <dbReference type="SAM" id="Phobius"/>
    </source>
</evidence>
<gene>
    <name evidence="3" type="ORF">E6C64_08240</name>
    <name evidence="2" type="ORF">E6C64_09095</name>
</gene>
<keyword evidence="1" id="KW-1133">Transmembrane helix</keyword>
<comment type="caution">
    <text evidence="2">The sequence shown here is derived from an EMBL/GenBank/DDBJ whole genome shotgun (WGS) entry which is preliminary data.</text>
</comment>
<keyword evidence="1" id="KW-0812">Transmembrane</keyword>
<dbReference type="Proteomes" id="UP000309133">
    <property type="component" value="Unassembled WGS sequence"/>
</dbReference>
<protein>
    <submittedName>
        <fullName evidence="2">Uncharacterized protein</fullName>
    </submittedName>
</protein>
<organism evidence="2 4">
    <name type="scientific">Naasia lichenicola</name>
    <dbReference type="NCBI Taxonomy" id="2565933"/>
    <lineage>
        <taxon>Bacteria</taxon>
        <taxon>Bacillati</taxon>
        <taxon>Actinomycetota</taxon>
        <taxon>Actinomycetes</taxon>
        <taxon>Micrococcales</taxon>
        <taxon>Microbacteriaceae</taxon>
        <taxon>Naasia</taxon>
    </lineage>
</organism>
<keyword evidence="1" id="KW-0472">Membrane</keyword>
<reference evidence="2 4" key="1">
    <citation type="submission" date="2019-04" db="EMBL/GenBank/DDBJ databases">
        <authorList>
            <person name="Jiang L."/>
        </authorList>
    </citation>
    <scope>NUCLEOTIDE SEQUENCE [LARGE SCALE GENOMIC DNA]</scope>
    <source>
        <strain evidence="2 4">YIM 131853</strain>
    </source>
</reference>
<keyword evidence="4" id="KW-1185">Reference proteome</keyword>
<dbReference type="RefSeq" id="WP_136427141.1">
    <property type="nucleotide sequence ID" value="NZ_SSSM01000003.1"/>
</dbReference>
<evidence type="ECO:0000313" key="2">
    <source>
        <dbReference type="EMBL" id="THG30784.1"/>
    </source>
</evidence>
<evidence type="ECO:0000313" key="4">
    <source>
        <dbReference type="Proteomes" id="UP000309133"/>
    </source>
</evidence>
<accession>A0A4S4FL56</accession>
<dbReference type="EMBL" id="SSSM01000004">
    <property type="protein sequence ID" value="THG30784.1"/>
    <property type="molecule type" value="Genomic_DNA"/>
</dbReference>
<dbReference type="EMBL" id="SSSM01000003">
    <property type="protein sequence ID" value="THG32021.1"/>
    <property type="molecule type" value="Genomic_DNA"/>
</dbReference>
<name>A0A4S4FL56_9MICO</name>
<dbReference type="AlphaFoldDB" id="A0A4S4FL56"/>
<feature type="transmembrane region" description="Helical" evidence="1">
    <location>
        <begin position="26"/>
        <end position="47"/>
    </location>
</feature>